<evidence type="ECO:0000256" key="1">
    <source>
        <dbReference type="SAM" id="MobiDB-lite"/>
    </source>
</evidence>
<feature type="compositionally biased region" description="Pro residues" evidence="1">
    <location>
        <begin position="142"/>
        <end position="153"/>
    </location>
</feature>
<evidence type="ECO:0000313" key="3">
    <source>
        <dbReference type="RefSeq" id="XP_034248935.1"/>
    </source>
</evidence>
<evidence type="ECO:0000313" key="2">
    <source>
        <dbReference type="Proteomes" id="UP000515158"/>
    </source>
</evidence>
<dbReference type="InterPro" id="IPR043407">
    <property type="entry name" value="Nkap_D1"/>
</dbReference>
<dbReference type="PANTHER" id="PTHR46940:SF1">
    <property type="entry name" value="NKAP DOMAIN CONTAINING 1"/>
    <property type="match status" value="1"/>
</dbReference>
<sequence>MSRYDRSPRSRSSQSRLRMDSYSSSSNGRSGLRGKSPKRNELNNVMRKARQDNSKPSIYWNKKLLEAEEKDPNRWRHSGYKELYADGSPSNRRSRSRSRSRSHVRPRSKSRSRSNKSRSISPRGGLGGLRRAPLGRDRIRSPPLPARPSPPPRQRSRDRERERERERERDRERDRLRERERERERAREPIRKDQGRRSRPRRPQTPEPPPPKPSASRRPEPMDVRRKGRASPLRAPSASGSSRSVSSCSDSVCSVCLPKSKGAKKATTPPPQGRRHTPPTRRTPPPRRLPAASPPTIPRRPVVSPPPSDPRGPPPSPPPAARRAAKAKRRAEREKAKLKGMSKRRRAAAGLAMVKLEGVPRHHSPPMPGSDSDSCSTSSRSSMGAPRLTLSERFGKMAQWSENRRDLDGVRNMRITRESEGTDFKVVIDEDDDGAPYRPLSPMPVSDRRVGLGFFPEALHAAPVGLEAWDDVRVRFQYYKDRGYLRDLTLDDYMKWEEWWYKYQEWLEAERYYEQWHAMRGHLRGGRRGKRHRI</sequence>
<dbReference type="AlphaFoldDB" id="A0A6P8ZV02"/>
<feature type="compositionally biased region" description="Basic and acidic residues" evidence="1">
    <location>
        <begin position="63"/>
        <end position="84"/>
    </location>
</feature>
<feature type="compositionally biased region" description="Basic residues" evidence="1">
    <location>
        <begin position="338"/>
        <end position="347"/>
    </location>
</feature>
<dbReference type="OrthoDB" id="8197488at2759"/>
<feature type="compositionally biased region" description="Pro residues" evidence="1">
    <location>
        <begin position="203"/>
        <end position="213"/>
    </location>
</feature>
<dbReference type="Pfam" id="PF15692">
    <property type="entry name" value="NKAP"/>
    <property type="match status" value="1"/>
</dbReference>
<accession>A0A6P8ZV02</accession>
<feature type="compositionally biased region" description="Basic residues" evidence="1">
    <location>
        <begin position="92"/>
        <end position="116"/>
    </location>
</feature>
<feature type="compositionally biased region" description="Low complexity" evidence="1">
    <location>
        <begin position="230"/>
        <end position="258"/>
    </location>
</feature>
<dbReference type="PANTHER" id="PTHR46940">
    <property type="entry name" value="NKAP DOMAIN-CONTAINING 1"/>
    <property type="match status" value="1"/>
</dbReference>
<protein>
    <submittedName>
        <fullName evidence="3">Serine/arginine repetitive matrix protein 1-like</fullName>
    </submittedName>
</protein>
<feature type="compositionally biased region" description="Basic and acidic residues" evidence="1">
    <location>
        <begin position="155"/>
        <end position="196"/>
    </location>
</feature>
<dbReference type="GeneID" id="117649867"/>
<feature type="compositionally biased region" description="Low complexity" evidence="1">
    <location>
        <begin position="10"/>
        <end position="34"/>
    </location>
</feature>
<dbReference type="Proteomes" id="UP000515158">
    <property type="component" value="Unplaced"/>
</dbReference>
<name>A0A6P8ZV02_THRPL</name>
<organism evidence="3">
    <name type="scientific">Thrips palmi</name>
    <name type="common">Melon thrips</name>
    <dbReference type="NCBI Taxonomy" id="161013"/>
    <lineage>
        <taxon>Eukaryota</taxon>
        <taxon>Metazoa</taxon>
        <taxon>Ecdysozoa</taxon>
        <taxon>Arthropoda</taxon>
        <taxon>Hexapoda</taxon>
        <taxon>Insecta</taxon>
        <taxon>Pterygota</taxon>
        <taxon>Neoptera</taxon>
        <taxon>Paraneoptera</taxon>
        <taxon>Thysanoptera</taxon>
        <taxon>Terebrantia</taxon>
        <taxon>Thripoidea</taxon>
        <taxon>Thripidae</taxon>
        <taxon>Thrips</taxon>
    </lineage>
</organism>
<dbReference type="FunCoup" id="A0A6P8ZV02">
    <property type="interactions" value="21"/>
</dbReference>
<dbReference type="KEGG" id="tpal:117649867"/>
<feature type="compositionally biased region" description="Pro residues" evidence="1">
    <location>
        <begin position="281"/>
        <end position="320"/>
    </location>
</feature>
<gene>
    <name evidence="3" type="primary">LOC117649867</name>
</gene>
<dbReference type="InParanoid" id="A0A6P8ZV02"/>
<feature type="region of interest" description="Disordered" evidence="1">
    <location>
        <begin position="1"/>
        <end position="386"/>
    </location>
</feature>
<dbReference type="RefSeq" id="XP_034248935.1">
    <property type="nucleotide sequence ID" value="XM_034393044.1"/>
</dbReference>
<keyword evidence="2" id="KW-1185">Reference proteome</keyword>
<feature type="compositionally biased region" description="Low complexity" evidence="1">
    <location>
        <begin position="370"/>
        <end position="382"/>
    </location>
</feature>
<proteinExistence type="predicted"/>
<reference evidence="3" key="1">
    <citation type="submission" date="2025-08" db="UniProtKB">
        <authorList>
            <consortium name="RefSeq"/>
        </authorList>
    </citation>
    <scope>IDENTIFICATION</scope>
    <source>
        <tissue evidence="3">Total insect</tissue>
    </source>
</reference>